<feature type="transmembrane region" description="Helical" evidence="7">
    <location>
        <begin position="48"/>
        <end position="64"/>
    </location>
</feature>
<dbReference type="GO" id="GO:0005886">
    <property type="term" value="C:plasma membrane"/>
    <property type="evidence" value="ECO:0007669"/>
    <property type="project" value="UniProtKB-SubCell"/>
</dbReference>
<keyword evidence="7" id="KW-0813">Transport</keyword>
<keyword evidence="5 7" id="KW-1133">Transmembrane helix</keyword>
<dbReference type="PANTHER" id="PTHR33362">
    <property type="entry name" value="SIALIC ACID TRAP TRANSPORTER PERMEASE PROTEIN SIAT-RELATED"/>
    <property type="match status" value="1"/>
</dbReference>
<feature type="transmembrane region" description="Helical" evidence="7">
    <location>
        <begin position="133"/>
        <end position="160"/>
    </location>
</feature>
<dbReference type="PANTHER" id="PTHR33362:SF2">
    <property type="entry name" value="TRAP TRANSPORTER LARGE PERMEASE PROTEIN"/>
    <property type="match status" value="1"/>
</dbReference>
<evidence type="ECO:0000256" key="1">
    <source>
        <dbReference type="ARBA" id="ARBA00004429"/>
    </source>
</evidence>
<feature type="transmembrane region" description="Helical" evidence="7">
    <location>
        <begin position="270"/>
        <end position="292"/>
    </location>
</feature>
<keyword evidence="6 7" id="KW-0472">Membrane</keyword>
<dbReference type="Proteomes" id="UP000092649">
    <property type="component" value="Unassembled WGS sequence"/>
</dbReference>
<dbReference type="RefSeq" id="WP_066106062.1">
    <property type="nucleotide sequence ID" value="NZ_JTJL01000012.1"/>
</dbReference>
<dbReference type="InterPro" id="IPR004681">
    <property type="entry name" value="TRAP_DctM"/>
</dbReference>
<dbReference type="PIRSF" id="PIRSF006066">
    <property type="entry name" value="HI0050"/>
    <property type="match status" value="1"/>
</dbReference>
<comment type="function">
    <text evidence="7">Part of the tripartite ATP-independent periplasmic (TRAP) transport system.</text>
</comment>
<feature type="transmembrane region" description="Helical" evidence="7">
    <location>
        <begin position="239"/>
        <end position="258"/>
    </location>
</feature>
<dbReference type="OrthoDB" id="9796052at2"/>
<evidence type="ECO:0000313" key="9">
    <source>
        <dbReference type="EMBL" id="OBW95477.1"/>
    </source>
</evidence>
<dbReference type="InterPro" id="IPR010656">
    <property type="entry name" value="DctM"/>
</dbReference>
<comment type="caution">
    <text evidence="9">The sequence shown here is derived from an EMBL/GenBank/DDBJ whole genome shotgun (WGS) entry which is preliminary data.</text>
</comment>
<dbReference type="PATRIC" id="fig|505341.3.peg.740"/>
<feature type="transmembrane region" description="Helical" evidence="7">
    <location>
        <begin position="312"/>
        <end position="343"/>
    </location>
</feature>
<name>A0A1A7NZ45_9PAST</name>
<keyword evidence="2" id="KW-1003">Cell membrane</keyword>
<keyword evidence="10" id="KW-1185">Reference proteome</keyword>
<dbReference type="NCBIfam" id="TIGR00786">
    <property type="entry name" value="dctM"/>
    <property type="match status" value="1"/>
</dbReference>
<feature type="domain" description="TRAP C4-dicarboxylate transport system permease DctM subunit" evidence="8">
    <location>
        <begin position="4"/>
        <end position="415"/>
    </location>
</feature>
<proteinExistence type="inferred from homology"/>
<evidence type="ECO:0000256" key="6">
    <source>
        <dbReference type="ARBA" id="ARBA00023136"/>
    </source>
</evidence>
<comment type="subunit">
    <text evidence="7">The complex comprises the extracytoplasmic solute receptor protein and the two transmembrane proteins.</text>
</comment>
<gene>
    <name evidence="9" type="ORF">QS62_03660</name>
</gene>
<evidence type="ECO:0000256" key="4">
    <source>
        <dbReference type="ARBA" id="ARBA00022692"/>
    </source>
</evidence>
<sequence>MLTLIGFFVALFIGVPIFISLLLASIIFMVENGNQLLLSSITIQMDGVLNQSGLLAIPLFMLVGELMNKGGLTKKLIACADLFVGGFRGGLAYVNLFTNAMAASILGSATAQISIMSKLMIPTMVEKGYDKNFSAAVTIAGGLLSPIIPPSMLMIIYSVIAYQPVAVLFLAGTLPGFLIIFSFALVIMIIGLVKGLPKDGGYATHESPKADFIGGLLPGCIPLSIIILILSGVMTPTEAGAVASVLSFAIGSFVYKELKFSDLPGILVRVAKSTAVITGLIAAASVFGWSLTFEGIPDQIVTFMASLTESKIVFLMLIYLLVILLGMFLESISVMIVIVPLLLPVLKTFGIDPIHFGVMISLATLVGLVTPPVGPGLFIAMAIAKLQIIPLFRAILPFLFAMLVSMILIAFIPELSLWLPSVFLK</sequence>
<evidence type="ECO:0000256" key="5">
    <source>
        <dbReference type="ARBA" id="ARBA00022989"/>
    </source>
</evidence>
<dbReference type="AlphaFoldDB" id="A0A1A7NZ45"/>
<feature type="transmembrane region" description="Helical" evidence="7">
    <location>
        <begin position="212"/>
        <end position="233"/>
    </location>
</feature>
<organism evidence="9 10">
    <name type="scientific">Gallibacterium salpingitidis</name>
    <dbReference type="NCBI Taxonomy" id="505341"/>
    <lineage>
        <taxon>Bacteria</taxon>
        <taxon>Pseudomonadati</taxon>
        <taxon>Pseudomonadota</taxon>
        <taxon>Gammaproteobacteria</taxon>
        <taxon>Pasteurellales</taxon>
        <taxon>Pasteurellaceae</taxon>
        <taxon>Gallibacterium</taxon>
    </lineage>
</organism>
<feature type="transmembrane region" description="Helical" evidence="7">
    <location>
        <begin position="355"/>
        <end position="383"/>
    </location>
</feature>
<keyword evidence="4 7" id="KW-0812">Transmembrane</keyword>
<keyword evidence="3 7" id="KW-0997">Cell inner membrane</keyword>
<dbReference type="GO" id="GO:0022857">
    <property type="term" value="F:transmembrane transporter activity"/>
    <property type="evidence" value="ECO:0007669"/>
    <property type="project" value="UniProtKB-UniRule"/>
</dbReference>
<dbReference type="Pfam" id="PF06808">
    <property type="entry name" value="DctM"/>
    <property type="match status" value="1"/>
</dbReference>
<accession>A0A1A7NZ45</accession>
<evidence type="ECO:0000256" key="2">
    <source>
        <dbReference type="ARBA" id="ARBA00022475"/>
    </source>
</evidence>
<dbReference type="EMBL" id="JTJL01000012">
    <property type="protein sequence ID" value="OBW95477.1"/>
    <property type="molecule type" value="Genomic_DNA"/>
</dbReference>
<evidence type="ECO:0000256" key="7">
    <source>
        <dbReference type="RuleBase" id="RU369079"/>
    </source>
</evidence>
<feature type="transmembrane region" description="Helical" evidence="7">
    <location>
        <begin position="166"/>
        <end position="192"/>
    </location>
</feature>
<evidence type="ECO:0000313" key="10">
    <source>
        <dbReference type="Proteomes" id="UP000092649"/>
    </source>
</evidence>
<reference evidence="9 10" key="1">
    <citation type="submission" date="2014-11" db="EMBL/GenBank/DDBJ databases">
        <title>Pan-genome of Gallibacterium spp.</title>
        <authorList>
            <person name="Kudirkiene E."/>
            <person name="Bojesen A.M."/>
        </authorList>
    </citation>
    <scope>NUCLEOTIDE SEQUENCE [LARGE SCALE GENOMIC DNA]</scope>
    <source>
        <strain evidence="9 10">F150</strain>
    </source>
</reference>
<feature type="transmembrane region" description="Helical" evidence="7">
    <location>
        <begin position="7"/>
        <end position="28"/>
    </location>
</feature>
<comment type="subcellular location">
    <subcellularLocation>
        <location evidence="1 7">Cell inner membrane</location>
        <topology evidence="1 7">Multi-pass membrane protein</topology>
    </subcellularLocation>
</comment>
<evidence type="ECO:0000259" key="8">
    <source>
        <dbReference type="Pfam" id="PF06808"/>
    </source>
</evidence>
<evidence type="ECO:0000256" key="3">
    <source>
        <dbReference type="ARBA" id="ARBA00022519"/>
    </source>
</evidence>
<feature type="transmembrane region" description="Helical" evidence="7">
    <location>
        <begin position="395"/>
        <end position="419"/>
    </location>
</feature>
<comment type="similarity">
    <text evidence="7">Belongs to the TRAP transporter large permease family.</text>
</comment>
<protein>
    <recommendedName>
        <fullName evidence="7">TRAP transporter large permease protein</fullName>
    </recommendedName>
</protein>
<feature type="transmembrane region" description="Helical" evidence="7">
    <location>
        <begin position="100"/>
        <end position="121"/>
    </location>
</feature>